<proteinExistence type="inferred from homology"/>
<keyword evidence="5" id="KW-1185">Reference proteome</keyword>
<evidence type="ECO:0000313" key="4">
    <source>
        <dbReference type="EMBL" id="MEN1946954.1"/>
    </source>
</evidence>
<gene>
    <name evidence="4" type="ORF">WJX64_10385</name>
</gene>
<dbReference type="Gene3D" id="3.20.20.140">
    <property type="entry name" value="Metal-dependent hydrolases"/>
    <property type="match status" value="1"/>
</dbReference>
<evidence type="ECO:0000256" key="2">
    <source>
        <dbReference type="SAM" id="MobiDB-lite"/>
    </source>
</evidence>
<dbReference type="EMBL" id="JBCLVG010000002">
    <property type="protein sequence ID" value="MEN1946954.1"/>
    <property type="molecule type" value="Genomic_DNA"/>
</dbReference>
<organism evidence="4 5">
    <name type="scientific">Leifsonia stereocauli</name>
    <dbReference type="NCBI Taxonomy" id="3134136"/>
    <lineage>
        <taxon>Bacteria</taxon>
        <taxon>Bacillati</taxon>
        <taxon>Actinomycetota</taxon>
        <taxon>Actinomycetes</taxon>
        <taxon>Micrococcales</taxon>
        <taxon>Microbacteriaceae</taxon>
        <taxon>Leifsonia</taxon>
    </lineage>
</organism>
<evidence type="ECO:0000313" key="5">
    <source>
        <dbReference type="Proteomes" id="UP001425155"/>
    </source>
</evidence>
<accession>A0ABU9W7U8</accession>
<name>A0ABU9W7U8_9MICO</name>
<evidence type="ECO:0000259" key="3">
    <source>
        <dbReference type="Pfam" id="PF04909"/>
    </source>
</evidence>
<protein>
    <submittedName>
        <fullName evidence="4">Amidohydrolase family protein</fullName>
    </submittedName>
</protein>
<dbReference type="Pfam" id="PF04909">
    <property type="entry name" value="Amidohydro_2"/>
    <property type="match status" value="1"/>
</dbReference>
<dbReference type="PANTHER" id="PTHR43569">
    <property type="entry name" value="AMIDOHYDROLASE"/>
    <property type="match status" value="1"/>
</dbReference>
<dbReference type="SUPFAM" id="SSF51556">
    <property type="entry name" value="Metallo-dependent hydrolases"/>
    <property type="match status" value="1"/>
</dbReference>
<dbReference type="InterPro" id="IPR052350">
    <property type="entry name" value="Metallo-dep_Lactonases"/>
</dbReference>
<dbReference type="InterPro" id="IPR006680">
    <property type="entry name" value="Amidohydro-rel"/>
</dbReference>
<feature type="domain" description="Amidohydrolase-related" evidence="3">
    <location>
        <begin position="5"/>
        <end position="279"/>
    </location>
</feature>
<comment type="similarity">
    <text evidence="1">Belongs to the metallo-dependent hydrolases superfamily.</text>
</comment>
<sequence>MSVIIDSHQHVWDLNRAEYAWLGPDAGILHRSIPMEEVLPSFAAAGIAGSVLVQSADNDEDTEYMLEVARRSPQVLGVVGYVPLHEPDRAAERLAELQLQPLFCGVRNLIHDRSDPHWLLRDDVDATLGLLEEAGVPFDVVGVLPEHLQAVIAISERHPRLRMVLDHLNKPPIGAAEDEPWRSLLAQAAENPLVFGKVSGLYSAVGDPADWAVDGIRPIFDHALEAFGPDRLLYGGDWPVSLIAGGYARVFTGITELLADLDESARARILAGTAADLYSLSISDSGTADATADGAATDPATEPATELQEETP</sequence>
<evidence type="ECO:0000256" key="1">
    <source>
        <dbReference type="ARBA" id="ARBA00038310"/>
    </source>
</evidence>
<dbReference type="InterPro" id="IPR032466">
    <property type="entry name" value="Metal_Hydrolase"/>
</dbReference>
<feature type="region of interest" description="Disordered" evidence="2">
    <location>
        <begin position="286"/>
        <end position="312"/>
    </location>
</feature>
<dbReference type="Proteomes" id="UP001425155">
    <property type="component" value="Unassembled WGS sequence"/>
</dbReference>
<comment type="caution">
    <text evidence="4">The sequence shown here is derived from an EMBL/GenBank/DDBJ whole genome shotgun (WGS) entry which is preliminary data.</text>
</comment>
<feature type="compositionally biased region" description="Low complexity" evidence="2">
    <location>
        <begin position="286"/>
        <end position="306"/>
    </location>
</feature>
<dbReference type="PANTHER" id="PTHR43569:SF2">
    <property type="entry name" value="AMIDOHYDROLASE-RELATED DOMAIN-CONTAINING PROTEIN"/>
    <property type="match status" value="1"/>
</dbReference>
<reference evidence="4 5" key="1">
    <citation type="submission" date="2024-03" db="EMBL/GenBank/DDBJ databases">
        <title>YIM 134122 draft genome.</title>
        <authorList>
            <person name="Zuo S."/>
            <person name="Xiong L."/>
        </authorList>
    </citation>
    <scope>NUCLEOTIDE SEQUENCE [LARGE SCALE GENOMIC DNA]</scope>
    <source>
        <strain evidence="4 5">YIM 134122</strain>
    </source>
</reference>
<dbReference type="RefSeq" id="WP_342113745.1">
    <property type="nucleotide sequence ID" value="NZ_JBCAUN010000002.1"/>
</dbReference>